<keyword evidence="1" id="KW-0472">Membrane</keyword>
<feature type="transmembrane region" description="Helical" evidence="1">
    <location>
        <begin position="12"/>
        <end position="33"/>
    </location>
</feature>
<evidence type="ECO:0000313" key="3">
    <source>
        <dbReference type="Proteomes" id="UP001515480"/>
    </source>
</evidence>
<organism evidence="2 3">
    <name type="scientific">Prymnesium parvum</name>
    <name type="common">Toxic golden alga</name>
    <dbReference type="NCBI Taxonomy" id="97485"/>
    <lineage>
        <taxon>Eukaryota</taxon>
        <taxon>Haptista</taxon>
        <taxon>Haptophyta</taxon>
        <taxon>Prymnesiophyceae</taxon>
        <taxon>Prymnesiales</taxon>
        <taxon>Prymnesiaceae</taxon>
        <taxon>Prymnesium</taxon>
    </lineage>
</organism>
<keyword evidence="1" id="KW-1133">Transmembrane helix</keyword>
<sequence>MPAPPRPPPKSNAPLVIGLVAFTAFMGAVPIFLHRRQQRLLNGESLYSRDAPLTAAQIRRGTYMNAGSKDIGRDTDWDHKAGLYKGSVPRIMDADKDSHTWVRPSSNR</sequence>
<proteinExistence type="predicted"/>
<reference evidence="2 3" key="1">
    <citation type="journal article" date="2024" name="Science">
        <title>Giant polyketide synthase enzymes in the biosynthesis of giant marine polyether toxins.</title>
        <authorList>
            <person name="Fallon T.R."/>
            <person name="Shende V.V."/>
            <person name="Wierzbicki I.H."/>
            <person name="Pendleton A.L."/>
            <person name="Watervoot N.F."/>
            <person name="Auber R.P."/>
            <person name="Gonzalez D.J."/>
            <person name="Wisecaver J.H."/>
            <person name="Moore B.S."/>
        </authorList>
    </citation>
    <scope>NUCLEOTIDE SEQUENCE [LARGE SCALE GENOMIC DNA]</scope>
    <source>
        <strain evidence="2 3">12B1</strain>
    </source>
</reference>
<name>A0AB34ISU6_PRYPA</name>
<keyword evidence="1" id="KW-0812">Transmembrane</keyword>
<accession>A0AB34ISU6</accession>
<evidence type="ECO:0000256" key="1">
    <source>
        <dbReference type="SAM" id="Phobius"/>
    </source>
</evidence>
<dbReference type="Proteomes" id="UP001515480">
    <property type="component" value="Unassembled WGS sequence"/>
</dbReference>
<gene>
    <name evidence="2" type="ORF">AB1Y20_008859</name>
</gene>
<dbReference type="EMBL" id="JBGBPQ010000019">
    <property type="protein sequence ID" value="KAL1505100.1"/>
    <property type="molecule type" value="Genomic_DNA"/>
</dbReference>
<evidence type="ECO:0000313" key="2">
    <source>
        <dbReference type="EMBL" id="KAL1505100.1"/>
    </source>
</evidence>
<keyword evidence="3" id="KW-1185">Reference proteome</keyword>
<protein>
    <submittedName>
        <fullName evidence="2">Uncharacterized protein</fullName>
    </submittedName>
</protein>
<comment type="caution">
    <text evidence="2">The sequence shown here is derived from an EMBL/GenBank/DDBJ whole genome shotgun (WGS) entry which is preliminary data.</text>
</comment>
<dbReference type="AlphaFoldDB" id="A0AB34ISU6"/>